<dbReference type="Proteomes" id="UP001153678">
    <property type="component" value="Unassembled WGS sequence"/>
</dbReference>
<sequence length="256" mass="29390">MKIDKKNHPVCWYCKRYFDDEKDLVLHQRDMHFKCPHCKKSLKTALGMAKHAKDIHNKVITTVNDEKRKKIKTKEQLAQHQTMMQNVPTADQSSGYNAQHNIPHQHSQFLHRFNLDQPYLIISPYRPGQISGVSQPPEGQIQPFTTGTSAIYSNNNIAPVSQIYSVGILPSDPSETNTDETILFSATQNATSQTKLPNIEILFRENLLLMVRYNDEKLNQSYKASSVGDEVSMEENHDQAFEPPARFRAVKYYEVL</sequence>
<dbReference type="PROSITE" id="PS00028">
    <property type="entry name" value="ZINC_FINGER_C2H2_1"/>
    <property type="match status" value="1"/>
</dbReference>
<gene>
    <name evidence="8" type="ORF">FWILDA_LOCUS12564</name>
</gene>
<dbReference type="PANTHER" id="PTHR23215">
    <property type="entry name" value="ZINC FINGER PROTEIN 207"/>
    <property type="match status" value="1"/>
</dbReference>
<evidence type="ECO:0000256" key="6">
    <source>
        <dbReference type="PROSITE-ProRule" id="PRU00042"/>
    </source>
</evidence>
<dbReference type="GO" id="GO:0008270">
    <property type="term" value="F:zinc ion binding"/>
    <property type="evidence" value="ECO:0007669"/>
    <property type="project" value="UniProtKB-KW"/>
</dbReference>
<reference evidence="8" key="1">
    <citation type="submission" date="2022-08" db="EMBL/GenBank/DDBJ databases">
        <authorList>
            <person name="Kallberg Y."/>
            <person name="Tangrot J."/>
            <person name="Rosling A."/>
        </authorList>
    </citation>
    <scope>NUCLEOTIDE SEQUENCE</scope>
    <source>
        <strain evidence="8">Wild A</strain>
    </source>
</reference>
<dbReference type="PROSITE" id="PS50157">
    <property type="entry name" value="ZINC_FINGER_C2H2_2"/>
    <property type="match status" value="1"/>
</dbReference>
<keyword evidence="2" id="KW-0479">Metal-binding</keyword>
<comment type="caution">
    <text evidence="8">The sequence shown here is derived from an EMBL/GenBank/DDBJ whole genome shotgun (WGS) entry which is preliminary data.</text>
</comment>
<dbReference type="CDD" id="cd20908">
    <property type="entry name" value="SUF4-like"/>
    <property type="match status" value="1"/>
</dbReference>
<evidence type="ECO:0000256" key="2">
    <source>
        <dbReference type="ARBA" id="ARBA00022723"/>
    </source>
</evidence>
<evidence type="ECO:0000256" key="3">
    <source>
        <dbReference type="ARBA" id="ARBA00022771"/>
    </source>
</evidence>
<keyword evidence="4" id="KW-0862">Zinc</keyword>
<evidence type="ECO:0000259" key="7">
    <source>
        <dbReference type="PROSITE" id="PS50157"/>
    </source>
</evidence>
<evidence type="ECO:0000256" key="1">
    <source>
        <dbReference type="ARBA" id="ARBA00004123"/>
    </source>
</evidence>
<dbReference type="SMART" id="SM00355">
    <property type="entry name" value="ZnF_C2H2"/>
    <property type="match status" value="2"/>
</dbReference>
<dbReference type="EMBL" id="CAMKVN010004132">
    <property type="protein sequence ID" value="CAI2186415.1"/>
    <property type="molecule type" value="Genomic_DNA"/>
</dbReference>
<name>A0A9W4SYS3_9GLOM</name>
<dbReference type="InterPro" id="IPR013087">
    <property type="entry name" value="Znf_C2H2_type"/>
</dbReference>
<evidence type="ECO:0000313" key="9">
    <source>
        <dbReference type="Proteomes" id="UP001153678"/>
    </source>
</evidence>
<organism evidence="8 9">
    <name type="scientific">Funneliformis geosporum</name>
    <dbReference type="NCBI Taxonomy" id="1117311"/>
    <lineage>
        <taxon>Eukaryota</taxon>
        <taxon>Fungi</taxon>
        <taxon>Fungi incertae sedis</taxon>
        <taxon>Mucoromycota</taxon>
        <taxon>Glomeromycotina</taxon>
        <taxon>Glomeromycetes</taxon>
        <taxon>Glomerales</taxon>
        <taxon>Glomeraceae</taxon>
        <taxon>Funneliformis</taxon>
    </lineage>
</organism>
<dbReference type="OrthoDB" id="1306014at2759"/>
<dbReference type="GO" id="GO:0005634">
    <property type="term" value="C:nucleus"/>
    <property type="evidence" value="ECO:0007669"/>
    <property type="project" value="UniProtKB-SubCell"/>
</dbReference>
<accession>A0A9W4SYS3</accession>
<dbReference type="Gene3D" id="3.30.160.60">
    <property type="entry name" value="Classic Zinc Finger"/>
    <property type="match status" value="1"/>
</dbReference>
<feature type="domain" description="C2H2-type" evidence="7">
    <location>
        <begin position="33"/>
        <end position="56"/>
    </location>
</feature>
<protein>
    <submittedName>
        <fullName evidence="8">15782_t:CDS:1</fullName>
    </submittedName>
</protein>
<evidence type="ECO:0000313" key="8">
    <source>
        <dbReference type="EMBL" id="CAI2186415.1"/>
    </source>
</evidence>
<dbReference type="PANTHER" id="PTHR23215:SF0">
    <property type="entry name" value="BUB3-INTERACTING AND GLEBS MOTIF-CONTAINING PROTEIN ZNF207"/>
    <property type="match status" value="1"/>
</dbReference>
<evidence type="ECO:0000256" key="5">
    <source>
        <dbReference type="ARBA" id="ARBA00023242"/>
    </source>
</evidence>
<comment type="subcellular location">
    <subcellularLocation>
        <location evidence="1">Nucleus</location>
    </subcellularLocation>
</comment>
<keyword evidence="5" id="KW-0539">Nucleus</keyword>
<proteinExistence type="predicted"/>
<dbReference type="AlphaFoldDB" id="A0A9W4SYS3"/>
<evidence type="ECO:0000256" key="4">
    <source>
        <dbReference type="ARBA" id="ARBA00022833"/>
    </source>
</evidence>
<keyword evidence="9" id="KW-1185">Reference proteome</keyword>
<keyword evidence="3 6" id="KW-0863">Zinc-finger</keyword>